<dbReference type="GO" id="GO:0008203">
    <property type="term" value="P:cholesterol metabolic process"/>
    <property type="evidence" value="ECO:0007669"/>
    <property type="project" value="UniProtKB-KW"/>
</dbReference>
<proteinExistence type="inferred from homology"/>
<feature type="domain" description="4Fe-4S ferredoxin-type" evidence="17">
    <location>
        <begin position="181"/>
        <end position="211"/>
    </location>
</feature>
<keyword evidence="6" id="KW-0560">Oxidoreductase</keyword>
<evidence type="ECO:0000256" key="1">
    <source>
        <dbReference type="ARBA" id="ARBA00001974"/>
    </source>
</evidence>
<dbReference type="AlphaFoldDB" id="A0A2S2BXZ7"/>
<keyword evidence="9" id="KW-0753">Steroid metabolism</keyword>
<feature type="compositionally biased region" description="Polar residues" evidence="16">
    <location>
        <begin position="573"/>
        <end position="585"/>
    </location>
</feature>
<dbReference type="GO" id="GO:0016995">
    <property type="term" value="F:cholesterol oxidase activity"/>
    <property type="evidence" value="ECO:0007669"/>
    <property type="project" value="UniProtKB-EC"/>
</dbReference>
<dbReference type="OrthoDB" id="517968at2"/>
<dbReference type="InterPro" id="IPR017896">
    <property type="entry name" value="4Fe4S_Fe-S-bd"/>
</dbReference>
<dbReference type="RefSeq" id="WP_109331491.1">
    <property type="nucleotide sequence ID" value="NZ_CP021354.1"/>
</dbReference>
<keyword evidence="4" id="KW-0285">Flavoprotein</keyword>
<keyword evidence="19" id="KW-1185">Reference proteome</keyword>
<feature type="region of interest" description="Disordered" evidence="16">
    <location>
        <begin position="573"/>
        <end position="592"/>
    </location>
</feature>
<comment type="pathway">
    <text evidence="12">Steroid metabolism; cholesterol degradation.</text>
</comment>
<evidence type="ECO:0000313" key="19">
    <source>
        <dbReference type="Proteomes" id="UP000245711"/>
    </source>
</evidence>
<dbReference type="PANTHER" id="PTHR47470:SF1">
    <property type="entry name" value="FAD-DEPENDENT OXIDOREDUCTASE 2 FAD BINDING DOMAIN-CONTAINING PROTEIN"/>
    <property type="match status" value="1"/>
</dbReference>
<evidence type="ECO:0000256" key="11">
    <source>
        <dbReference type="ARBA" id="ARBA00038856"/>
    </source>
</evidence>
<gene>
    <name evidence="18" type="ORF">CBI38_19740</name>
</gene>
<dbReference type="GO" id="GO:0050660">
    <property type="term" value="F:flavin adenine dinucleotide binding"/>
    <property type="evidence" value="ECO:0007669"/>
    <property type="project" value="InterPro"/>
</dbReference>
<evidence type="ECO:0000256" key="7">
    <source>
        <dbReference type="ARBA" id="ARBA00023098"/>
    </source>
</evidence>
<dbReference type="Pfam" id="PF05199">
    <property type="entry name" value="GMC_oxred_C"/>
    <property type="match status" value="1"/>
</dbReference>
<dbReference type="InterPro" id="IPR000172">
    <property type="entry name" value="GMC_OxRdtase_N"/>
</dbReference>
<evidence type="ECO:0000256" key="15">
    <source>
        <dbReference type="ARBA" id="ARBA00049778"/>
    </source>
</evidence>
<evidence type="ECO:0000256" key="4">
    <source>
        <dbReference type="ARBA" id="ARBA00022630"/>
    </source>
</evidence>
<evidence type="ECO:0000313" key="18">
    <source>
        <dbReference type="EMBL" id="AWK73462.1"/>
    </source>
</evidence>
<evidence type="ECO:0000256" key="13">
    <source>
        <dbReference type="ARBA" id="ARBA00049723"/>
    </source>
</evidence>
<dbReference type="SUPFAM" id="SSF51905">
    <property type="entry name" value="FAD/NAD(P)-binding domain"/>
    <property type="match status" value="1"/>
</dbReference>
<dbReference type="InterPro" id="IPR052542">
    <property type="entry name" value="Cholesterol_Oxidase"/>
</dbReference>
<keyword evidence="5" id="KW-0274">FAD</keyword>
<dbReference type="PROSITE" id="PS51379">
    <property type="entry name" value="4FE4S_FER_2"/>
    <property type="match status" value="1"/>
</dbReference>
<organism evidence="18 19">
    <name type="scientific">Rhodococcus oxybenzonivorans</name>
    <dbReference type="NCBI Taxonomy" id="1990687"/>
    <lineage>
        <taxon>Bacteria</taxon>
        <taxon>Bacillati</taxon>
        <taxon>Actinomycetota</taxon>
        <taxon>Actinomycetes</taxon>
        <taxon>Mycobacteriales</taxon>
        <taxon>Nocardiaceae</taxon>
        <taxon>Rhodococcus</taxon>
    </lineage>
</organism>
<dbReference type="EMBL" id="CP021354">
    <property type="protein sequence ID" value="AWK73462.1"/>
    <property type="molecule type" value="Genomic_DNA"/>
</dbReference>
<keyword evidence="8" id="KW-1207">Sterol metabolism</keyword>
<dbReference type="GO" id="GO:0004769">
    <property type="term" value="F:steroid Delta-isomerase activity"/>
    <property type="evidence" value="ECO:0007669"/>
    <property type="project" value="UniProtKB-EC"/>
</dbReference>
<evidence type="ECO:0000256" key="3">
    <source>
        <dbReference type="ARBA" id="ARBA00022548"/>
    </source>
</evidence>
<sequence>MKKQRATDYDVLIVGSGFGGSVTALRLVEKGYKVGILEAGRRYADADFAKTSWDLKKFLWAPALGLFGIQRVHLLRDCLILAGAGVGGGSLNYANTLYKPPASFFQDRQWAHITDWYDELSPYYDQARKMLGVVQNPHMTPADEIIKSVAEDMGAGDTFIQTPVGVFFGEPGKTVPDPYFGGVGPDRTGCIECGECMTGCRHGAKNTLLKNYLGLAEKAGADIIPMTTVTGLREASDGTWDVFTRRTGPVKNRKCKTYTAAQVVLAAGTWGTQHLLFDQKETGALPKISDQLGVLTRTNSESILGAAKNKVDPALELTKGVAITSSFHPTSDTHVEPVRYGKGSNSMALLQTLLTDGGGRRWMTFLRELAKDPKALKVLTPYRWSERTIIALVMQNLDNSITTYTKKGLFGRRKFTSKQGHGEPNPSWIPAGNEATRRIAEKIDGRAGGTWGDVFNIPLTAHFLGGCTIASDPEHGVIDPYHRVWGYPTLSVVDGAAVSANLGVNPSLTISAQAERAASLWPNKGEKDLRPAQGEGYRRLNPVPPTAPVVPADAPAALVLPIVEIRNGSSTAAANEQGVTQNPGVAQSHGVA</sequence>
<evidence type="ECO:0000259" key="17">
    <source>
        <dbReference type="PROSITE" id="PS51379"/>
    </source>
</evidence>
<comment type="similarity">
    <text evidence="2">Belongs to the GMC oxidoreductase family.</text>
</comment>
<evidence type="ECO:0000256" key="14">
    <source>
        <dbReference type="ARBA" id="ARBA00049744"/>
    </source>
</evidence>
<evidence type="ECO:0000256" key="5">
    <source>
        <dbReference type="ARBA" id="ARBA00022827"/>
    </source>
</evidence>
<accession>A0A2S2BXZ7</accession>
<dbReference type="KEGG" id="roz:CBI38_19740"/>
<dbReference type="Pfam" id="PF00732">
    <property type="entry name" value="GMC_oxred_N"/>
    <property type="match status" value="1"/>
</dbReference>
<evidence type="ECO:0000256" key="12">
    <source>
        <dbReference type="ARBA" id="ARBA00049645"/>
    </source>
</evidence>
<dbReference type="InterPro" id="IPR007867">
    <property type="entry name" value="GMC_OxRtase_C"/>
</dbReference>
<comment type="cofactor">
    <cofactor evidence="1">
        <name>FAD</name>
        <dbReference type="ChEBI" id="CHEBI:57692"/>
    </cofactor>
</comment>
<protein>
    <recommendedName>
        <fullName evidence="14">Cholesterol oxidase</fullName>
        <ecNumber evidence="13">1.1.3.6</ecNumber>
        <ecNumber evidence="11">5.3.3.1</ecNumber>
    </recommendedName>
    <alternativeName>
        <fullName evidence="15">Cholesterol isomerase</fullName>
    </alternativeName>
</protein>
<keyword evidence="7" id="KW-0443">Lipid metabolism</keyword>
<dbReference type="Gene3D" id="3.50.50.60">
    <property type="entry name" value="FAD/NAD(P)-binding domain"/>
    <property type="match status" value="3"/>
</dbReference>
<evidence type="ECO:0000256" key="16">
    <source>
        <dbReference type="SAM" id="MobiDB-lite"/>
    </source>
</evidence>
<evidence type="ECO:0000256" key="9">
    <source>
        <dbReference type="ARBA" id="ARBA00023221"/>
    </source>
</evidence>
<reference evidence="18 19" key="1">
    <citation type="submission" date="2017-05" db="EMBL/GenBank/DDBJ databases">
        <title>Isolation of Rhodococcus sp. S2-17 biodegrading of BP-3.</title>
        <authorList>
            <person name="Lee Y."/>
            <person name="Kim K.H."/>
            <person name="Chun B.H."/>
            <person name="Jung H.S."/>
            <person name="Jeon C.O."/>
        </authorList>
    </citation>
    <scope>NUCLEOTIDE SEQUENCE [LARGE SCALE GENOMIC DNA]</scope>
    <source>
        <strain evidence="18 19">S2-17</strain>
    </source>
</reference>
<dbReference type="InterPro" id="IPR036188">
    <property type="entry name" value="FAD/NAD-bd_sf"/>
</dbReference>
<dbReference type="Proteomes" id="UP000245711">
    <property type="component" value="Chromosome"/>
</dbReference>
<evidence type="ECO:0000256" key="2">
    <source>
        <dbReference type="ARBA" id="ARBA00010790"/>
    </source>
</evidence>
<keyword evidence="10" id="KW-0413">Isomerase</keyword>
<dbReference type="EC" id="5.3.3.1" evidence="11"/>
<name>A0A2S2BXZ7_9NOCA</name>
<keyword evidence="3" id="KW-0153">Cholesterol metabolism</keyword>
<dbReference type="PANTHER" id="PTHR47470">
    <property type="entry name" value="CHOLESTEROL OXIDASE"/>
    <property type="match status" value="1"/>
</dbReference>
<dbReference type="EC" id="1.1.3.6" evidence="13"/>
<evidence type="ECO:0000256" key="10">
    <source>
        <dbReference type="ARBA" id="ARBA00023235"/>
    </source>
</evidence>
<evidence type="ECO:0000256" key="8">
    <source>
        <dbReference type="ARBA" id="ARBA00023166"/>
    </source>
</evidence>
<evidence type="ECO:0000256" key="6">
    <source>
        <dbReference type="ARBA" id="ARBA00023002"/>
    </source>
</evidence>